<dbReference type="AlphaFoldDB" id="A0A6J4GE02"/>
<evidence type="ECO:0000313" key="1">
    <source>
        <dbReference type="EMBL" id="CAA9196237.1"/>
    </source>
</evidence>
<accession>A0A6J4GE02</accession>
<reference evidence="1 2" key="1">
    <citation type="submission" date="2020-02" db="EMBL/GenBank/DDBJ databases">
        <authorList>
            <person name="Criscuolo A."/>
        </authorList>
    </citation>
    <scope>NUCLEOTIDE SEQUENCE [LARGE SCALE GENOMIC DNA]</scope>
    <source>
        <strain evidence="1">CIP105534</strain>
    </source>
</reference>
<evidence type="ECO:0000313" key="2">
    <source>
        <dbReference type="Proteomes" id="UP000479938"/>
    </source>
</evidence>
<gene>
    <name evidence="1" type="ORF">FLA105534_01032</name>
</gene>
<organism evidence="1 2">
    <name type="scientific">Flavobacterium bizetiae</name>
    <dbReference type="NCBI Taxonomy" id="2704140"/>
    <lineage>
        <taxon>Bacteria</taxon>
        <taxon>Pseudomonadati</taxon>
        <taxon>Bacteroidota</taxon>
        <taxon>Flavobacteriia</taxon>
        <taxon>Flavobacteriales</taxon>
        <taxon>Flavobacteriaceae</taxon>
        <taxon>Flavobacterium</taxon>
    </lineage>
</organism>
<dbReference type="EMBL" id="CADCSU010000055">
    <property type="protein sequence ID" value="CAA9196237.1"/>
    <property type="molecule type" value="Genomic_DNA"/>
</dbReference>
<dbReference type="Proteomes" id="UP000479938">
    <property type="component" value="Unassembled WGS sequence"/>
</dbReference>
<proteinExistence type="predicted"/>
<name>A0A6J4GE02_9FLAO</name>
<dbReference type="RefSeq" id="WP_173969763.1">
    <property type="nucleotide sequence ID" value="NZ_CADCSU010000055.1"/>
</dbReference>
<evidence type="ECO:0008006" key="3">
    <source>
        <dbReference type="Google" id="ProtNLM"/>
    </source>
</evidence>
<protein>
    <recommendedName>
        <fullName evidence="3">Knr4/Smi1-like domain-containing protein</fullName>
    </recommendedName>
</protein>
<sequence>MMDFAIIKKLFGITESNGFAENEIQIIKNIFGKLPQVFIDYYTELGKIQNLNYTQDSLIIPERFQYYKHDDYLIFYTENQRVCVWGIHKEDLSIQNPPVYMSYDQEKWNLETKNLTDFFTAMAFLQAGFGLEFPGNTFYEIEPNDLDFIIKNYSNKQVSFKQWLEGIQFYGNHDDEVIIITGGNQMFYAANSQEHLSEMDEVLSQLGEEL</sequence>
<keyword evidence="2" id="KW-1185">Reference proteome</keyword>